<keyword evidence="1" id="KW-0732">Signal</keyword>
<keyword evidence="6" id="KW-1185">Reference proteome</keyword>
<feature type="signal peptide" evidence="1">
    <location>
        <begin position="1"/>
        <end position="28"/>
    </location>
</feature>
<evidence type="ECO:0000256" key="1">
    <source>
        <dbReference type="SAM" id="SignalP"/>
    </source>
</evidence>
<dbReference type="KEGG" id="clac:EG342_11755"/>
<name>A0A3G6RI75_CHRLC</name>
<dbReference type="PROSITE" id="PS51257">
    <property type="entry name" value="PROKAR_LIPOPROTEIN"/>
    <property type="match status" value="1"/>
</dbReference>
<evidence type="ECO:0000313" key="4">
    <source>
        <dbReference type="EMBL" id="PNW13796.1"/>
    </source>
</evidence>
<feature type="domain" description="DUF6705" evidence="2">
    <location>
        <begin position="11"/>
        <end position="120"/>
    </location>
</feature>
<evidence type="ECO:0000313" key="3">
    <source>
        <dbReference type="EMBL" id="AZA82528.1"/>
    </source>
</evidence>
<protein>
    <recommendedName>
        <fullName evidence="2">DUF6705 domain-containing protein</fullName>
    </recommendedName>
</protein>
<dbReference type="EMBL" id="PPEH01000003">
    <property type="protein sequence ID" value="PNW13796.1"/>
    <property type="molecule type" value="Genomic_DNA"/>
</dbReference>
<proteinExistence type="predicted"/>
<feature type="chain" id="PRO_5044593713" description="DUF6705 domain-containing protein" evidence="1">
    <location>
        <begin position="29"/>
        <end position="197"/>
    </location>
</feature>
<dbReference type="Proteomes" id="UP000236262">
    <property type="component" value="Unassembled WGS sequence"/>
</dbReference>
<accession>A0A3G6RI75</accession>
<dbReference type="EMBL" id="CP033924">
    <property type="protein sequence ID" value="AZA82528.1"/>
    <property type="molecule type" value="Genomic_DNA"/>
</dbReference>
<reference evidence="3 6" key="2">
    <citation type="submission" date="2018-11" db="EMBL/GenBank/DDBJ databases">
        <title>Proposal to divide the Flavobacteriaceae and reorganize its genera based on Amino Acid Identity values calculated from whole genome sequences.</title>
        <authorList>
            <person name="Nicholson A.C."/>
            <person name="Gulvik C.A."/>
            <person name="Whitney A.M."/>
            <person name="Humrighouse B.W."/>
            <person name="Bell M."/>
            <person name="Holmes B."/>
            <person name="Steigerwalt A.G."/>
            <person name="Villarma A."/>
            <person name="Sheth M."/>
            <person name="Batra D."/>
            <person name="Pryor J."/>
            <person name="Bernardet J.-F."/>
            <person name="Hugo C."/>
            <person name="Kampfer P."/>
            <person name="Newman J."/>
            <person name="McQuiston J.R."/>
        </authorList>
    </citation>
    <scope>NUCLEOTIDE SEQUENCE [LARGE SCALE GENOMIC DNA]</scope>
    <source>
        <strain evidence="3 6">KC_1864</strain>
    </source>
</reference>
<evidence type="ECO:0000313" key="6">
    <source>
        <dbReference type="Proteomes" id="UP000279972"/>
    </source>
</evidence>
<evidence type="ECO:0000313" key="5">
    <source>
        <dbReference type="Proteomes" id="UP000236262"/>
    </source>
</evidence>
<dbReference type="Proteomes" id="UP000279972">
    <property type="component" value="Chromosome"/>
</dbReference>
<dbReference type="Pfam" id="PF20448">
    <property type="entry name" value="DUF6705"/>
    <property type="match status" value="1"/>
</dbReference>
<dbReference type="AlphaFoldDB" id="A0A3G6RI75"/>
<gene>
    <name evidence="4" type="ORF">C1637_07940</name>
    <name evidence="3" type="ORF">EG342_11755</name>
</gene>
<sequence length="197" mass="22653">MPGLTRKIKIMKNILSIICFTVFTACTAQTLSLETIAQCSFNDQTCPPVTYVKDINNSLNKYVGTWKGTLNGKIYEFNFIKKENVGETRKWDRLIGRLKITNANGLVEFDSFNKTDIELQKDFRGFNFQKDLKAYLMSFFGGRLGCIDYGYTYLRIKPETPNLMSINFHPDNDIVTQDCSNFKTTLPDNQIIHLTKQ</sequence>
<dbReference type="InterPro" id="IPR046551">
    <property type="entry name" value="DUF6705"/>
</dbReference>
<organism evidence="4 5">
    <name type="scientific">Chryseobacterium lactis</name>
    <dbReference type="NCBI Taxonomy" id="1241981"/>
    <lineage>
        <taxon>Bacteria</taxon>
        <taxon>Pseudomonadati</taxon>
        <taxon>Bacteroidota</taxon>
        <taxon>Flavobacteriia</taxon>
        <taxon>Flavobacteriales</taxon>
        <taxon>Weeksellaceae</taxon>
        <taxon>Chryseobacterium group</taxon>
        <taxon>Chryseobacterium</taxon>
    </lineage>
</organism>
<evidence type="ECO:0000259" key="2">
    <source>
        <dbReference type="Pfam" id="PF20448"/>
    </source>
</evidence>
<reference evidence="4 5" key="1">
    <citation type="submission" date="2018-01" db="EMBL/GenBank/DDBJ databases">
        <title>Draft genome sequences of Chryseobacterium lactis NCTC11390, Chryseobacterium oncorhynchi 701B-08, and Chryseobacterium viscerum 687B-08.</title>
        <authorList>
            <person name="Jeong J.-J."/>
            <person name="Lee Y.J."/>
            <person name="Park B."/>
            <person name="Choi I.-G."/>
            <person name="Kim K.D."/>
        </authorList>
    </citation>
    <scope>NUCLEOTIDE SEQUENCE [LARGE SCALE GENOMIC DNA]</scope>
    <source>
        <strain evidence="4 5">NCTC11390</strain>
    </source>
</reference>